<dbReference type="EMBL" id="NAFK01000162">
    <property type="protein sequence ID" value="OSJ28035.1"/>
    <property type="molecule type" value="Genomic_DNA"/>
</dbReference>
<sequence length="74" mass="8044">MGSTNHKAGAMRFNRNSINIFSFQTLAIASVVGSRAGSWDVILLTAVVVVIVWSRLSQLSDMALYYTAMTMGCL</sequence>
<protein>
    <submittedName>
        <fullName evidence="2">Uncharacterized protein</fullName>
    </submittedName>
</protein>
<evidence type="ECO:0000256" key="1">
    <source>
        <dbReference type="SAM" id="Phobius"/>
    </source>
</evidence>
<keyword evidence="3" id="KW-1185">Reference proteome</keyword>
<evidence type="ECO:0000313" key="3">
    <source>
        <dbReference type="Proteomes" id="UP000193884"/>
    </source>
</evidence>
<keyword evidence="1" id="KW-1133">Transmembrane helix</keyword>
<keyword evidence="1" id="KW-0812">Transmembrane</keyword>
<accession>A0ABX3X288</accession>
<feature type="transmembrane region" description="Helical" evidence="1">
    <location>
        <begin position="36"/>
        <end position="56"/>
    </location>
</feature>
<reference evidence="2 3" key="1">
    <citation type="submission" date="2017-03" db="EMBL/GenBank/DDBJ databases">
        <title>Whole genome sequences of fourteen strains of Bradyrhizobium canariense and one strain of Bradyrhizobium japonicum isolated from Lupinus (Papilionoideae: Genisteae) species in Algeria.</title>
        <authorList>
            <person name="Crovadore J."/>
            <person name="Chekireb D."/>
            <person name="Brachmann A."/>
            <person name="Chablais R."/>
            <person name="Cochard B."/>
            <person name="Lefort F."/>
        </authorList>
    </citation>
    <scope>NUCLEOTIDE SEQUENCE [LARGE SCALE GENOMIC DNA]</scope>
    <source>
        <strain evidence="2 3">UBMAN05</strain>
    </source>
</reference>
<dbReference type="Proteomes" id="UP000193884">
    <property type="component" value="Unassembled WGS sequence"/>
</dbReference>
<name>A0ABX3X288_9BRAD</name>
<proteinExistence type="predicted"/>
<organism evidence="2 3">
    <name type="scientific">Bradyrhizobium canariense</name>
    <dbReference type="NCBI Taxonomy" id="255045"/>
    <lineage>
        <taxon>Bacteria</taxon>
        <taxon>Pseudomonadati</taxon>
        <taxon>Pseudomonadota</taxon>
        <taxon>Alphaproteobacteria</taxon>
        <taxon>Hyphomicrobiales</taxon>
        <taxon>Nitrobacteraceae</taxon>
        <taxon>Bradyrhizobium</taxon>
    </lineage>
</organism>
<comment type="caution">
    <text evidence="2">The sequence shown here is derived from an EMBL/GenBank/DDBJ whole genome shotgun (WGS) entry which is preliminary data.</text>
</comment>
<keyword evidence="1" id="KW-0472">Membrane</keyword>
<gene>
    <name evidence="2" type="ORF">BST63_17825</name>
</gene>
<evidence type="ECO:0000313" key="2">
    <source>
        <dbReference type="EMBL" id="OSJ28035.1"/>
    </source>
</evidence>